<dbReference type="InterPro" id="IPR036291">
    <property type="entry name" value="NAD(P)-bd_dom_sf"/>
</dbReference>
<dbReference type="Pfam" id="PF02781">
    <property type="entry name" value="G6PD_C"/>
    <property type="match status" value="1"/>
</dbReference>
<dbReference type="PIRSF" id="PIRSF000110">
    <property type="entry name" value="G6PD"/>
    <property type="match status" value="1"/>
</dbReference>
<feature type="binding site" evidence="6">
    <location>
        <position position="266"/>
    </location>
    <ligand>
        <name>substrate</name>
    </ligand>
</feature>
<dbReference type="NCBIfam" id="NF009492">
    <property type="entry name" value="PRK12853.1-3"/>
    <property type="match status" value="1"/>
</dbReference>
<dbReference type="GO" id="GO:0050661">
    <property type="term" value="F:NADP binding"/>
    <property type="evidence" value="ECO:0007669"/>
    <property type="project" value="UniProtKB-UniRule"/>
</dbReference>
<dbReference type="EMBL" id="FUKJ01000332">
    <property type="protein sequence ID" value="SJM94390.1"/>
    <property type="molecule type" value="Genomic_DNA"/>
</dbReference>
<dbReference type="Gene3D" id="3.40.50.720">
    <property type="entry name" value="NAD(P)-binding Rossmann-like Domain"/>
    <property type="match status" value="1"/>
</dbReference>
<dbReference type="UniPathway" id="UPA00115">
    <property type="reaction ID" value="UER00408"/>
</dbReference>
<keyword evidence="3 6" id="KW-0521">NADP</keyword>
<gene>
    <name evidence="6 9" type="primary">zwf</name>
    <name evidence="9" type="ORF">CRENPOLYSF2_3980005</name>
</gene>
<protein>
    <recommendedName>
        <fullName evidence="6">Glucose-6-phosphate 1-dehydrogenase</fullName>
        <shortName evidence="6">G6PD</shortName>
        <ecNumber evidence="6">1.1.1.49</ecNumber>
    </recommendedName>
</protein>
<feature type="binding site" evidence="6">
    <location>
        <position position="209"/>
    </location>
    <ligand>
        <name>substrate</name>
    </ligand>
</feature>
<dbReference type="Proteomes" id="UP000195442">
    <property type="component" value="Unassembled WGS sequence"/>
</dbReference>
<evidence type="ECO:0000256" key="2">
    <source>
        <dbReference type="ARBA" id="ARBA00022526"/>
    </source>
</evidence>
<comment type="function">
    <text evidence="6">Catalyzes the oxidation of glucose 6-phosphate to 6-phosphogluconolactone.</text>
</comment>
<evidence type="ECO:0000256" key="3">
    <source>
        <dbReference type="ARBA" id="ARBA00022857"/>
    </source>
</evidence>
<dbReference type="HAMAP" id="MF_00966">
    <property type="entry name" value="G6PD"/>
    <property type="match status" value="1"/>
</dbReference>
<dbReference type="Pfam" id="PF00479">
    <property type="entry name" value="G6PD_N"/>
    <property type="match status" value="1"/>
</dbReference>
<dbReference type="GO" id="GO:0006006">
    <property type="term" value="P:glucose metabolic process"/>
    <property type="evidence" value="ECO:0007669"/>
    <property type="project" value="UniProtKB-KW"/>
</dbReference>
<keyword evidence="4 6" id="KW-0560">Oxidoreductase</keyword>
<feature type="binding site" evidence="6">
    <location>
        <position position="76"/>
    </location>
    <ligand>
        <name>NADP(+)</name>
        <dbReference type="ChEBI" id="CHEBI:58349"/>
    </ligand>
</feature>
<dbReference type="PANTHER" id="PTHR23429">
    <property type="entry name" value="GLUCOSE-6-PHOSPHATE 1-DEHYDROGENASE G6PD"/>
    <property type="match status" value="1"/>
</dbReference>
<evidence type="ECO:0000259" key="8">
    <source>
        <dbReference type="Pfam" id="PF02781"/>
    </source>
</evidence>
<comment type="catalytic activity">
    <reaction evidence="6">
        <text>D-glucose 6-phosphate + NADP(+) = 6-phospho-D-glucono-1,5-lactone + NADPH + H(+)</text>
        <dbReference type="Rhea" id="RHEA:15841"/>
        <dbReference type="ChEBI" id="CHEBI:15378"/>
        <dbReference type="ChEBI" id="CHEBI:57783"/>
        <dbReference type="ChEBI" id="CHEBI:57955"/>
        <dbReference type="ChEBI" id="CHEBI:58349"/>
        <dbReference type="ChEBI" id="CHEBI:61548"/>
        <dbReference type="EC" id="1.1.1.49"/>
    </reaction>
</comment>
<dbReference type="GO" id="GO:0004345">
    <property type="term" value="F:glucose-6-phosphate dehydrogenase activity"/>
    <property type="evidence" value="ECO:0007669"/>
    <property type="project" value="UniProtKB-UniRule"/>
</dbReference>
<feature type="binding site" evidence="6">
    <location>
        <position position="179"/>
    </location>
    <ligand>
        <name>NADP(+)</name>
        <dbReference type="ChEBI" id="CHEBI:58349"/>
    </ligand>
</feature>
<comment type="caution">
    <text evidence="6">Lacks conserved residue(s) required for the propagation of feature annotation.</text>
</comment>
<dbReference type="PRINTS" id="PR00079">
    <property type="entry name" value="G6PDHDRGNASE"/>
</dbReference>
<feature type="binding site" evidence="6">
    <location>
        <position position="247"/>
    </location>
    <ligand>
        <name>substrate</name>
    </ligand>
</feature>
<accession>A0A1R4HEQ8</accession>
<evidence type="ECO:0000313" key="9">
    <source>
        <dbReference type="EMBL" id="SJM94390.1"/>
    </source>
</evidence>
<dbReference type="PANTHER" id="PTHR23429:SF0">
    <property type="entry name" value="GLUCOSE-6-PHOSPHATE 1-DEHYDROGENASE"/>
    <property type="match status" value="1"/>
</dbReference>
<reference evidence="10" key="1">
    <citation type="submission" date="2017-02" db="EMBL/GenBank/DDBJ databases">
        <authorList>
            <person name="Daims H."/>
        </authorList>
    </citation>
    <scope>NUCLEOTIDE SEQUENCE [LARGE SCALE GENOMIC DNA]</scope>
</reference>
<dbReference type="InterPro" id="IPR022675">
    <property type="entry name" value="G6P_DH_C"/>
</dbReference>
<sequence>MDGVPRSCGSTRQHFYLSVDFFKVQTTLTSMNADSCTYVIFGSTGNLSRIKLMPALYHLDVAKQLPQGTRIIAIGRRPWDQEKWLAELRDMIQTKVKDDFDEKVFQRFSARMHYHRGNIDQAECYSELAATLDQKSQFPKNIAFYLSISPADFGPVMENLSNNHLFDEESGWRRVIIEKPFGYDLDSAQALQKRISHYLTEEQIYRIDHYLGKGMVQNVLVFRFANVMLEPLWNRNYIDHIQITHSEALGIESRADYYNSAGALRDMLQSHLLQMLTLVTMEPPVSMEAEALRDEKVKVLKSIRPIPKEAVHAQAFRGQYAKGVINDEKVNGYLQEDNVPASSVTETYASMKLYIDNWRWRGVPFYLRTGKRMAKSQSTISICFRHPPLQFFRDTNVQCMNPNWVLLGIQPEECIRIEMTVKEPGLEMNTRTSSLDASFRNHDEKAIDAYEDLLLDVLKGDRSLFLRFDEVEYAWRIVDPILQVWAVERDYIATYPAGSWGPEDSRLFDKEEQSWRSSLTPECK</sequence>
<feature type="binding site" evidence="6">
    <location>
        <begin position="42"/>
        <end position="49"/>
    </location>
    <ligand>
        <name>NADP(+)</name>
        <dbReference type="ChEBI" id="CHEBI:58349"/>
    </ligand>
</feature>
<comment type="pathway">
    <text evidence="1 6">Carbohydrate degradation; pentose phosphate pathway; D-ribulose 5-phosphate from D-glucose 6-phosphate (oxidative stage): step 1/3.</text>
</comment>
<dbReference type="EC" id="1.1.1.49" evidence="6"/>
<keyword evidence="5 6" id="KW-0119">Carbohydrate metabolism</keyword>
<feature type="binding site" evidence="6">
    <location>
        <position position="371"/>
    </location>
    <ligand>
        <name>substrate</name>
    </ligand>
</feature>
<dbReference type="SUPFAM" id="SSF55347">
    <property type="entry name" value="Glyceraldehyde-3-phosphate dehydrogenase-like, C-terminal domain"/>
    <property type="match status" value="1"/>
</dbReference>
<dbReference type="GO" id="GO:0005829">
    <property type="term" value="C:cytosol"/>
    <property type="evidence" value="ECO:0007669"/>
    <property type="project" value="TreeGrafter"/>
</dbReference>
<feature type="domain" description="Glucose-6-phosphate dehydrogenase NAD-binding" evidence="7">
    <location>
        <begin position="39"/>
        <end position="218"/>
    </location>
</feature>
<keyword evidence="10" id="KW-1185">Reference proteome</keyword>
<evidence type="ECO:0000256" key="6">
    <source>
        <dbReference type="HAMAP-Rule" id="MF_00966"/>
    </source>
</evidence>
<dbReference type="InterPro" id="IPR022674">
    <property type="entry name" value="G6P_DH_NAD-bd"/>
</dbReference>
<feature type="active site" description="Proton acceptor" evidence="6">
    <location>
        <position position="271"/>
    </location>
</feature>
<evidence type="ECO:0000256" key="5">
    <source>
        <dbReference type="ARBA" id="ARBA00023277"/>
    </source>
</evidence>
<dbReference type="GO" id="GO:0009051">
    <property type="term" value="P:pentose-phosphate shunt, oxidative branch"/>
    <property type="evidence" value="ECO:0007669"/>
    <property type="project" value="TreeGrafter"/>
</dbReference>
<name>A0A1R4HEQ8_9GAMM</name>
<organism evidence="9 10">
    <name type="scientific">Crenothrix polyspora</name>
    <dbReference type="NCBI Taxonomy" id="360316"/>
    <lineage>
        <taxon>Bacteria</taxon>
        <taxon>Pseudomonadati</taxon>
        <taxon>Pseudomonadota</taxon>
        <taxon>Gammaproteobacteria</taxon>
        <taxon>Methylococcales</taxon>
        <taxon>Crenotrichaceae</taxon>
        <taxon>Crenothrix</taxon>
    </lineage>
</organism>
<evidence type="ECO:0000256" key="4">
    <source>
        <dbReference type="ARBA" id="ARBA00023002"/>
    </source>
</evidence>
<keyword evidence="2 6" id="KW-0313">Glucose metabolism</keyword>
<dbReference type="Gene3D" id="3.30.360.10">
    <property type="entry name" value="Dihydrodipicolinate Reductase, domain 2"/>
    <property type="match status" value="1"/>
</dbReference>
<comment type="similarity">
    <text evidence="6">Belongs to the glucose-6-phosphate dehydrogenase family.</text>
</comment>
<evidence type="ECO:0000259" key="7">
    <source>
        <dbReference type="Pfam" id="PF00479"/>
    </source>
</evidence>
<feature type="domain" description="Glucose-6-phosphate dehydrogenase C-terminal" evidence="8">
    <location>
        <begin position="220"/>
        <end position="516"/>
    </location>
</feature>
<dbReference type="NCBIfam" id="TIGR00871">
    <property type="entry name" value="zwf"/>
    <property type="match status" value="1"/>
</dbReference>
<dbReference type="InterPro" id="IPR001282">
    <property type="entry name" value="G6P_DH"/>
</dbReference>
<evidence type="ECO:0000256" key="1">
    <source>
        <dbReference type="ARBA" id="ARBA00004937"/>
    </source>
</evidence>
<evidence type="ECO:0000313" key="10">
    <source>
        <dbReference type="Proteomes" id="UP000195442"/>
    </source>
</evidence>
<feature type="binding site" evidence="6">
    <location>
        <position position="213"/>
    </location>
    <ligand>
        <name>substrate</name>
    </ligand>
</feature>
<dbReference type="AlphaFoldDB" id="A0A1R4HEQ8"/>
<dbReference type="SUPFAM" id="SSF51735">
    <property type="entry name" value="NAD(P)-binding Rossmann-fold domains"/>
    <property type="match status" value="1"/>
</dbReference>
<proteinExistence type="inferred from homology"/>